<comment type="caution">
    <text evidence="1">The sequence shown here is derived from an EMBL/GenBank/DDBJ whole genome shotgun (WGS) entry which is preliminary data.</text>
</comment>
<sequence length="212" mass="25166">METIKSYIEKIFKRYGYKTLIAKDEYLILSGLNNNDFWIVTHSFDVNNQDLFFKICEKEIEEKRYEAFEKNVSLLYLNEVDSITTEIRNESVKIENNPFYFKKYVLLYEKSAWDDLATKISDDINTCLLNPLYFDELKTDNCSPFSLLYEIAHKLPFFKIQVESSENIEVEKNFSTSNEQINDTYKWLTSLKNDKDTIEHCIEKELEAISND</sequence>
<dbReference type="Proteomes" id="UP000231134">
    <property type="component" value="Unassembled WGS sequence"/>
</dbReference>
<evidence type="ECO:0000313" key="2">
    <source>
        <dbReference type="Proteomes" id="UP000231134"/>
    </source>
</evidence>
<dbReference type="InterPro" id="IPR046905">
    <property type="entry name" value="ABC-3C_MC1"/>
</dbReference>
<dbReference type="OrthoDB" id="1358409at2"/>
<dbReference type="RefSeq" id="WP_100425352.1">
    <property type="nucleotide sequence ID" value="NZ_PGEX01000001.1"/>
</dbReference>
<evidence type="ECO:0000313" key="1">
    <source>
        <dbReference type="EMBL" id="PJJ41380.1"/>
    </source>
</evidence>
<proteinExistence type="predicted"/>
<dbReference type="EMBL" id="PGEX01000001">
    <property type="protein sequence ID" value="PJJ41380.1"/>
    <property type="molecule type" value="Genomic_DNA"/>
</dbReference>
<protein>
    <submittedName>
        <fullName evidence="1">Uncharacterized protein</fullName>
    </submittedName>
</protein>
<dbReference type="AlphaFoldDB" id="A0A2M9A6N5"/>
<dbReference type="Pfam" id="PF20289">
    <property type="entry name" value="MComp1"/>
    <property type="match status" value="1"/>
</dbReference>
<accession>A0A2M9A6N5</accession>
<keyword evidence="2" id="KW-1185">Reference proteome</keyword>
<organism evidence="1 2">
    <name type="scientific">Hallerella succinigenes</name>
    <dbReference type="NCBI Taxonomy" id="1896222"/>
    <lineage>
        <taxon>Bacteria</taxon>
        <taxon>Pseudomonadati</taxon>
        <taxon>Fibrobacterota</taxon>
        <taxon>Fibrobacteria</taxon>
        <taxon>Fibrobacterales</taxon>
        <taxon>Fibrobacteraceae</taxon>
        <taxon>Hallerella</taxon>
    </lineage>
</organism>
<gene>
    <name evidence="1" type="ORF">BGX16_1344</name>
</gene>
<reference evidence="1 2" key="1">
    <citation type="submission" date="2017-11" db="EMBL/GenBank/DDBJ databases">
        <title>Animal gut microbial communities from fecal samples from Wisconsin, USA.</title>
        <authorList>
            <person name="Neumann A."/>
        </authorList>
    </citation>
    <scope>NUCLEOTIDE SEQUENCE [LARGE SCALE GENOMIC DNA]</scope>
    <source>
        <strain evidence="1 2">UWS3</strain>
    </source>
</reference>
<name>A0A2M9A6N5_9BACT</name>